<dbReference type="Proteomes" id="UP000251692">
    <property type="component" value="Unassembled WGS sequence"/>
</dbReference>
<dbReference type="AlphaFoldDB" id="A0A364RIC4"/>
<protein>
    <submittedName>
        <fullName evidence="3">Carboxypeptidase regulatory-like domain-containing protein</fullName>
    </submittedName>
</protein>
<comment type="caution">
    <text evidence="3">The sequence shown here is derived from an EMBL/GenBank/DDBJ whole genome shotgun (WGS) entry which is preliminary data.</text>
</comment>
<organism evidence="3 4">
    <name type="scientific">Pontibacter arcticus</name>
    <dbReference type="NCBI Taxonomy" id="2080288"/>
    <lineage>
        <taxon>Bacteria</taxon>
        <taxon>Pseudomonadati</taxon>
        <taxon>Bacteroidota</taxon>
        <taxon>Cytophagia</taxon>
        <taxon>Cytophagales</taxon>
        <taxon>Hymenobacteraceae</taxon>
        <taxon>Pontibacter</taxon>
    </lineage>
</organism>
<reference evidence="3 4" key="1">
    <citation type="submission" date="2018-06" db="EMBL/GenBank/DDBJ databases">
        <authorList>
            <person name="Liu Z.-W."/>
        </authorList>
    </citation>
    <scope>NUCLEOTIDE SEQUENCE [LARGE SCALE GENOMIC DNA]</scope>
    <source>
        <strain evidence="3 4">2b14</strain>
    </source>
</reference>
<keyword evidence="2" id="KW-0732">Signal</keyword>
<dbReference type="OrthoDB" id="956632at2"/>
<name>A0A364RIC4_9BACT</name>
<evidence type="ECO:0000256" key="1">
    <source>
        <dbReference type="SAM" id="MobiDB-lite"/>
    </source>
</evidence>
<feature type="chain" id="PRO_5016793575" evidence="2">
    <location>
        <begin position="23"/>
        <end position="185"/>
    </location>
</feature>
<feature type="signal peptide" evidence="2">
    <location>
        <begin position="1"/>
        <end position="22"/>
    </location>
</feature>
<dbReference type="PROSITE" id="PS51257">
    <property type="entry name" value="PROKAR_LIPOPROTEIN"/>
    <property type="match status" value="1"/>
</dbReference>
<sequence length="185" mass="20327">MKKLLLLPLVLLLLSCRNSKPAAPDSPASETEPIAELPNQSPVEAISVGADQTKESQQPSIKQGIAGQVFWQQGNQMPSPDAPRRSSKNGVQRTVYIYTLTNTSKAKATGVFYSNIQTKLVTQVITDANGNFTVSLEPGKYSLFTKEEEGLFANLMDGEGNIYPVEVQQNQVTRIEFLINYNATY</sequence>
<keyword evidence="3" id="KW-0645">Protease</keyword>
<gene>
    <name evidence="3" type="ORF">DP923_03360</name>
</gene>
<dbReference type="EMBL" id="QMDV01000001">
    <property type="protein sequence ID" value="RAU84100.1"/>
    <property type="molecule type" value="Genomic_DNA"/>
</dbReference>
<accession>A0A364RIC4</accession>
<keyword evidence="4" id="KW-1185">Reference proteome</keyword>
<proteinExistence type="predicted"/>
<evidence type="ECO:0000313" key="4">
    <source>
        <dbReference type="Proteomes" id="UP000251692"/>
    </source>
</evidence>
<reference evidence="3 4" key="2">
    <citation type="submission" date="2018-07" db="EMBL/GenBank/DDBJ databases">
        <title>Pontibacter sp. 2b14 genomic sequence and assembly.</title>
        <authorList>
            <person name="Du Z.-J."/>
        </authorList>
    </citation>
    <scope>NUCLEOTIDE SEQUENCE [LARGE SCALE GENOMIC DNA]</scope>
    <source>
        <strain evidence="3 4">2b14</strain>
    </source>
</reference>
<feature type="region of interest" description="Disordered" evidence="1">
    <location>
        <begin position="20"/>
        <end position="59"/>
    </location>
</feature>
<keyword evidence="3" id="KW-0121">Carboxypeptidase</keyword>
<evidence type="ECO:0000313" key="3">
    <source>
        <dbReference type="EMBL" id="RAU84100.1"/>
    </source>
</evidence>
<dbReference type="RefSeq" id="WP_112304328.1">
    <property type="nucleotide sequence ID" value="NZ_QMDV01000001.1"/>
</dbReference>
<evidence type="ECO:0000256" key="2">
    <source>
        <dbReference type="SAM" id="SignalP"/>
    </source>
</evidence>
<dbReference type="GO" id="GO:0004180">
    <property type="term" value="F:carboxypeptidase activity"/>
    <property type="evidence" value="ECO:0007669"/>
    <property type="project" value="UniProtKB-KW"/>
</dbReference>
<keyword evidence="3" id="KW-0378">Hydrolase</keyword>